<evidence type="ECO:0000256" key="4">
    <source>
        <dbReference type="ARBA" id="ARBA00022989"/>
    </source>
</evidence>
<dbReference type="EMBL" id="JBHSWE010000001">
    <property type="protein sequence ID" value="MFC6673335.1"/>
    <property type="molecule type" value="Genomic_DNA"/>
</dbReference>
<keyword evidence="4 6" id="KW-1133">Transmembrane helix</keyword>
<keyword evidence="3 6" id="KW-0812">Transmembrane</keyword>
<feature type="transmembrane region" description="Helical" evidence="6">
    <location>
        <begin position="286"/>
        <end position="303"/>
    </location>
</feature>
<evidence type="ECO:0000256" key="2">
    <source>
        <dbReference type="ARBA" id="ARBA00022475"/>
    </source>
</evidence>
<keyword evidence="2" id="KW-1003">Cell membrane</keyword>
<evidence type="ECO:0000256" key="3">
    <source>
        <dbReference type="ARBA" id="ARBA00022692"/>
    </source>
</evidence>
<accession>A0ABW2A7E1</accession>
<feature type="transmembrane region" description="Helical" evidence="6">
    <location>
        <begin position="205"/>
        <end position="230"/>
    </location>
</feature>
<evidence type="ECO:0000313" key="7">
    <source>
        <dbReference type="EMBL" id="MFC6673335.1"/>
    </source>
</evidence>
<comment type="caution">
    <text evidence="7">The sequence shown here is derived from an EMBL/GenBank/DDBJ whole genome shotgun (WGS) entry which is preliminary data.</text>
</comment>
<comment type="subcellular location">
    <subcellularLocation>
        <location evidence="1">Cell inner membrane</location>
        <topology evidence="1">Multi-pass membrane protein</topology>
    </subcellularLocation>
</comment>
<evidence type="ECO:0000313" key="8">
    <source>
        <dbReference type="Proteomes" id="UP001596422"/>
    </source>
</evidence>
<sequence length="335" mass="35220">MIKTTRKSILPGMALALLGGLALYAGTGSATLLSLLTQATIYAIFALGVGLLLRQSGLVSFGHAAFFGSAGYLVALLLKYADLAAGPAILATVLIIGVAAFLLGLVIGRIPGIAFGMLTLAVGQTLYLSTLKSRDLLGGADGLNIAWLDTLFGAPMRALYDPGTMFLVCWVTLVLIAAALAWLVRSRFGSTAAAIRDNEERARYIGIRVLVPRAAIYGLSAAVSAVAGILSALYTGFVSPESLHWSVSGVALMMVILGGFRVLWGPVLGAMLYFLAKDYLGEVTDYWMALLGAALILTVVYAPDGLSGTLVQVYQRLRRPARTAALTRLEEGKSC</sequence>
<dbReference type="InterPro" id="IPR001851">
    <property type="entry name" value="ABC_transp_permease"/>
</dbReference>
<dbReference type="InterPro" id="IPR043428">
    <property type="entry name" value="LivM-like"/>
</dbReference>
<dbReference type="RefSeq" id="WP_379911700.1">
    <property type="nucleotide sequence ID" value="NZ_JBHSWE010000001.1"/>
</dbReference>
<dbReference type="CDD" id="cd06581">
    <property type="entry name" value="TM_PBP1_LivM_like"/>
    <property type="match status" value="1"/>
</dbReference>
<feature type="transmembrane region" description="Helical" evidence="6">
    <location>
        <begin position="84"/>
        <end position="106"/>
    </location>
</feature>
<evidence type="ECO:0000256" key="5">
    <source>
        <dbReference type="ARBA" id="ARBA00023136"/>
    </source>
</evidence>
<evidence type="ECO:0000256" key="1">
    <source>
        <dbReference type="ARBA" id="ARBA00004429"/>
    </source>
</evidence>
<gene>
    <name evidence="7" type="ORF">ACFQDL_27035</name>
</gene>
<feature type="transmembrane region" description="Helical" evidence="6">
    <location>
        <begin position="250"/>
        <end position="274"/>
    </location>
</feature>
<dbReference type="Pfam" id="PF02653">
    <property type="entry name" value="BPD_transp_2"/>
    <property type="match status" value="1"/>
</dbReference>
<feature type="transmembrane region" description="Helical" evidence="6">
    <location>
        <begin position="165"/>
        <end position="184"/>
    </location>
</feature>
<protein>
    <submittedName>
        <fullName evidence="7">Branched-chain amino acid ABC transporter permease</fullName>
    </submittedName>
</protein>
<keyword evidence="5 6" id="KW-0472">Membrane</keyword>
<dbReference type="PANTHER" id="PTHR30482">
    <property type="entry name" value="HIGH-AFFINITY BRANCHED-CHAIN AMINO ACID TRANSPORT SYSTEM PERMEASE"/>
    <property type="match status" value="1"/>
</dbReference>
<dbReference type="PANTHER" id="PTHR30482:SF17">
    <property type="entry name" value="ABC TRANSPORTER ATP-BINDING PROTEIN"/>
    <property type="match status" value="1"/>
</dbReference>
<reference evidence="8" key="1">
    <citation type="journal article" date="2019" name="Int. J. Syst. Evol. Microbiol.">
        <title>The Global Catalogue of Microorganisms (GCM) 10K type strain sequencing project: providing services to taxonomists for standard genome sequencing and annotation.</title>
        <authorList>
            <consortium name="The Broad Institute Genomics Platform"/>
            <consortium name="The Broad Institute Genome Sequencing Center for Infectious Disease"/>
            <person name="Wu L."/>
            <person name="Ma J."/>
        </authorList>
    </citation>
    <scope>NUCLEOTIDE SEQUENCE [LARGE SCALE GENOMIC DNA]</scope>
    <source>
        <strain evidence="8">NBRC 111756</strain>
    </source>
</reference>
<feature type="transmembrane region" description="Helical" evidence="6">
    <location>
        <begin position="35"/>
        <end position="53"/>
    </location>
</feature>
<proteinExistence type="predicted"/>
<organism evidence="7 8">
    <name type="scientific">Marinobacterium aestuariivivens</name>
    <dbReference type="NCBI Taxonomy" id="1698799"/>
    <lineage>
        <taxon>Bacteria</taxon>
        <taxon>Pseudomonadati</taxon>
        <taxon>Pseudomonadota</taxon>
        <taxon>Gammaproteobacteria</taxon>
        <taxon>Oceanospirillales</taxon>
        <taxon>Oceanospirillaceae</taxon>
        <taxon>Marinobacterium</taxon>
    </lineage>
</organism>
<feature type="transmembrane region" description="Helical" evidence="6">
    <location>
        <begin position="60"/>
        <end position="78"/>
    </location>
</feature>
<evidence type="ECO:0000256" key="6">
    <source>
        <dbReference type="SAM" id="Phobius"/>
    </source>
</evidence>
<name>A0ABW2A7E1_9GAMM</name>
<keyword evidence="8" id="KW-1185">Reference proteome</keyword>
<feature type="transmembrane region" description="Helical" evidence="6">
    <location>
        <begin position="113"/>
        <end position="131"/>
    </location>
</feature>
<dbReference type="Proteomes" id="UP001596422">
    <property type="component" value="Unassembled WGS sequence"/>
</dbReference>